<sequence>MKLVKPQAEGVGDAPGEGIGDEVDVPGNGDVAVPKHQEFDESFNGMMAVEISFNDSEMSFNISMEIESIIEVLNHNTDDENNIQSPNTDDENIIQEKKESFISIEEFRKGWNGHKIRYEGHMSPSQIWMSGMLDNMSSGYTPTSELFGVNPSIGDKLDSGLQRFGLTLDDVGLEKSLAVPEVQLK</sequence>
<dbReference type="EMBL" id="CAJPWZ010001499">
    <property type="protein sequence ID" value="CAG2216968.1"/>
    <property type="molecule type" value="Genomic_DNA"/>
</dbReference>
<proteinExistence type="predicted"/>
<evidence type="ECO:0000256" key="1">
    <source>
        <dbReference type="SAM" id="MobiDB-lite"/>
    </source>
</evidence>
<reference evidence="3" key="1">
    <citation type="submission" date="2021-03" db="EMBL/GenBank/DDBJ databases">
        <authorList>
            <person name="Bekaert M."/>
        </authorList>
    </citation>
    <scope>NUCLEOTIDE SEQUENCE</scope>
</reference>
<feature type="domain" description="Integrase core" evidence="2">
    <location>
        <begin position="103"/>
        <end position="139"/>
    </location>
</feature>
<feature type="region of interest" description="Disordered" evidence="1">
    <location>
        <begin position="1"/>
        <end position="22"/>
    </location>
</feature>
<dbReference type="Proteomes" id="UP000683360">
    <property type="component" value="Unassembled WGS sequence"/>
</dbReference>
<gene>
    <name evidence="3" type="ORF">MEDL_30670</name>
</gene>
<evidence type="ECO:0000313" key="3">
    <source>
        <dbReference type="EMBL" id="CAG2216968.1"/>
    </source>
</evidence>
<dbReference type="InterPro" id="IPR058913">
    <property type="entry name" value="Integrase_dom_put"/>
</dbReference>
<dbReference type="AlphaFoldDB" id="A0A8S3SCP4"/>
<keyword evidence="4" id="KW-1185">Reference proteome</keyword>
<organism evidence="3 4">
    <name type="scientific">Mytilus edulis</name>
    <name type="common">Blue mussel</name>
    <dbReference type="NCBI Taxonomy" id="6550"/>
    <lineage>
        <taxon>Eukaryota</taxon>
        <taxon>Metazoa</taxon>
        <taxon>Spiralia</taxon>
        <taxon>Lophotrochozoa</taxon>
        <taxon>Mollusca</taxon>
        <taxon>Bivalvia</taxon>
        <taxon>Autobranchia</taxon>
        <taxon>Pteriomorphia</taxon>
        <taxon>Mytilida</taxon>
        <taxon>Mytiloidea</taxon>
        <taxon>Mytilidae</taxon>
        <taxon>Mytilinae</taxon>
        <taxon>Mytilus</taxon>
    </lineage>
</organism>
<protein>
    <recommendedName>
        <fullName evidence="2">Integrase core domain-containing protein</fullName>
    </recommendedName>
</protein>
<accession>A0A8S3SCP4</accession>
<dbReference type="OrthoDB" id="10550445at2759"/>
<evidence type="ECO:0000259" key="2">
    <source>
        <dbReference type="Pfam" id="PF24764"/>
    </source>
</evidence>
<name>A0A8S3SCP4_MYTED</name>
<dbReference type="Pfam" id="PF24764">
    <property type="entry name" value="rva_4"/>
    <property type="match status" value="1"/>
</dbReference>
<comment type="caution">
    <text evidence="3">The sequence shown here is derived from an EMBL/GenBank/DDBJ whole genome shotgun (WGS) entry which is preliminary data.</text>
</comment>
<evidence type="ECO:0000313" key="4">
    <source>
        <dbReference type="Proteomes" id="UP000683360"/>
    </source>
</evidence>